<organism evidence="1 2">
    <name type="scientific">Pristionchus entomophagus</name>
    <dbReference type="NCBI Taxonomy" id="358040"/>
    <lineage>
        <taxon>Eukaryota</taxon>
        <taxon>Metazoa</taxon>
        <taxon>Ecdysozoa</taxon>
        <taxon>Nematoda</taxon>
        <taxon>Chromadorea</taxon>
        <taxon>Rhabditida</taxon>
        <taxon>Rhabditina</taxon>
        <taxon>Diplogasteromorpha</taxon>
        <taxon>Diplogasteroidea</taxon>
        <taxon>Neodiplogasteridae</taxon>
        <taxon>Pristionchus</taxon>
    </lineage>
</organism>
<feature type="non-terminal residue" evidence="1">
    <location>
        <position position="257"/>
    </location>
</feature>
<accession>A0AAV5TV10</accession>
<evidence type="ECO:0000313" key="2">
    <source>
        <dbReference type="Proteomes" id="UP001432027"/>
    </source>
</evidence>
<protein>
    <submittedName>
        <fullName evidence="1">Uncharacterized protein</fullName>
    </submittedName>
</protein>
<dbReference type="EMBL" id="BTSX01000005">
    <property type="protein sequence ID" value="GMS98360.1"/>
    <property type="molecule type" value="Genomic_DNA"/>
</dbReference>
<evidence type="ECO:0000313" key="1">
    <source>
        <dbReference type="EMBL" id="GMS98360.1"/>
    </source>
</evidence>
<keyword evidence="2" id="KW-1185">Reference proteome</keyword>
<name>A0AAV5TV10_9BILA</name>
<comment type="caution">
    <text evidence="1">The sequence shown here is derived from an EMBL/GenBank/DDBJ whole genome shotgun (WGS) entry which is preliminary data.</text>
</comment>
<dbReference type="Proteomes" id="UP001432027">
    <property type="component" value="Unassembled WGS sequence"/>
</dbReference>
<dbReference type="AlphaFoldDB" id="A0AAV5TV10"/>
<sequence length="257" mass="27804">ALIFLSVLSSSAAVDFPNSVVITSADVPVDQPLLLKLDSGTAYRVYATFASGGSEDYVKGVRIYDHSGASLTVYGLDQPNNGDDYFLDNLRYLRAPIYVHDTNKGAADRVPFTIYVVDKYSVESFPVVSARRATAIVDSDKGFDAAGLTVLSAEEYFTVSEFGVYSGSPMVISSVGFDEYDPKYNVMTLSAHQDGRISFLSVYGPIATLSTANAKAGSSAQFQCQFARNTEYPLTLFDAPTFSFISPGYLSATQSYQ</sequence>
<reference evidence="1" key="1">
    <citation type="submission" date="2023-10" db="EMBL/GenBank/DDBJ databases">
        <title>Genome assembly of Pristionchus species.</title>
        <authorList>
            <person name="Yoshida K."/>
            <person name="Sommer R.J."/>
        </authorList>
    </citation>
    <scope>NUCLEOTIDE SEQUENCE</scope>
    <source>
        <strain evidence="1">RS0144</strain>
    </source>
</reference>
<gene>
    <name evidence="1" type="ORF">PENTCL1PPCAC_20535</name>
</gene>
<proteinExistence type="predicted"/>
<feature type="non-terminal residue" evidence="1">
    <location>
        <position position="1"/>
    </location>
</feature>